<evidence type="ECO:0000259" key="1">
    <source>
        <dbReference type="PROSITE" id="PS50181"/>
    </source>
</evidence>
<dbReference type="AlphaFoldDB" id="A0AAD5BGH0"/>
<accession>A0AAD5BGH0</accession>
<dbReference type="GeneID" id="76150191"/>
<dbReference type="RefSeq" id="XP_051609384.1">
    <property type="nucleotide sequence ID" value="XM_051751413.1"/>
</dbReference>
<keyword evidence="3" id="KW-1185">Reference proteome</keyword>
<sequence length="423" mass="48563">MPSLSDLPADVLDKVVQNLNQFQATKLAPLHSKFQDAVKRKLYNHIFIYGDKDTFSRTYLMVEPSVIKIRESINNIVTNKWTVVFEETVKRHLSQMDASQPILFLQMSAMSEDTLKLIFNHFKSIKYFSPTRKQWKGNPESECIVTGSSNTFYNSYRLNGKWSNIVSQSPDKYDYIHKADIDLVEMPYFNQLSNLKQLCVHVKPHHDLNRISPCTLKLYSLKLYLEGSELEIKRYFDTSHIRQLCIDSPHYLKPVLGSGSLDVAYPLLEVMAIYQAPKFDSSDDYEWIFDAFETLNLSSHLSLNEMHINTYVYCDSVIPEVCKLTLAYPNTSINWWDVDLFDSEVDLLQLAISPRTGPSCVGFYWSTEEESSYSDAVSPNNGSIGVEKAHAITLEGNKELVVKFETPIYELVRDSSSELECDI</sequence>
<dbReference type="Proteomes" id="UP001204833">
    <property type="component" value="Unassembled WGS sequence"/>
</dbReference>
<evidence type="ECO:0000313" key="2">
    <source>
        <dbReference type="EMBL" id="KAI5959356.1"/>
    </source>
</evidence>
<proteinExistence type="predicted"/>
<dbReference type="PROSITE" id="PS50181">
    <property type="entry name" value="FBOX"/>
    <property type="match status" value="1"/>
</dbReference>
<name>A0AAD5BGH0_9ASCO</name>
<reference evidence="2 3" key="1">
    <citation type="journal article" date="2022" name="DNA Res.">
        <title>Genome analysis of five recently described species of the CUG-Ser clade uncovers Candida theae as a new hybrid lineage with pathogenic potential in the Candida parapsilosis species complex.</title>
        <authorList>
            <person name="Mixao V."/>
            <person name="Del Olmo V."/>
            <person name="Hegedusova E."/>
            <person name="Saus E."/>
            <person name="Pryszcz L."/>
            <person name="Cillingova A."/>
            <person name="Nosek J."/>
            <person name="Gabaldon T."/>
        </authorList>
    </citation>
    <scope>NUCLEOTIDE SEQUENCE [LARGE SCALE GENOMIC DNA]</scope>
    <source>
        <strain evidence="2 3">CBS 12239</strain>
    </source>
</reference>
<dbReference type="EMBL" id="JAIHNG010000106">
    <property type="protein sequence ID" value="KAI5959356.1"/>
    <property type="molecule type" value="Genomic_DNA"/>
</dbReference>
<protein>
    <recommendedName>
        <fullName evidence="1">F-box domain-containing protein</fullName>
    </recommendedName>
</protein>
<organism evidence="2 3">
    <name type="scientific">Candida theae</name>
    <dbReference type="NCBI Taxonomy" id="1198502"/>
    <lineage>
        <taxon>Eukaryota</taxon>
        <taxon>Fungi</taxon>
        <taxon>Dikarya</taxon>
        <taxon>Ascomycota</taxon>
        <taxon>Saccharomycotina</taxon>
        <taxon>Pichiomycetes</taxon>
        <taxon>Debaryomycetaceae</taxon>
        <taxon>Candida/Lodderomyces clade</taxon>
        <taxon>Candida</taxon>
    </lineage>
</organism>
<gene>
    <name evidence="2" type="ORF">KGF57_002132</name>
</gene>
<evidence type="ECO:0000313" key="3">
    <source>
        <dbReference type="Proteomes" id="UP001204833"/>
    </source>
</evidence>
<dbReference type="InterPro" id="IPR001810">
    <property type="entry name" value="F-box_dom"/>
</dbReference>
<feature type="domain" description="F-box" evidence="1">
    <location>
        <begin position="1"/>
        <end position="46"/>
    </location>
</feature>
<comment type="caution">
    <text evidence="2">The sequence shown here is derived from an EMBL/GenBank/DDBJ whole genome shotgun (WGS) entry which is preliminary data.</text>
</comment>